<reference evidence="1" key="1">
    <citation type="submission" date="2022-07" db="EMBL/GenBank/DDBJ databases">
        <title>Fungi with potential for degradation of polypropylene.</title>
        <authorList>
            <person name="Gostincar C."/>
        </authorList>
    </citation>
    <scope>NUCLEOTIDE SEQUENCE</scope>
    <source>
        <strain evidence="1">EXF-13287</strain>
    </source>
</reference>
<dbReference type="Proteomes" id="UP001174691">
    <property type="component" value="Unassembled WGS sequence"/>
</dbReference>
<sequence length="86" mass="9455">MPGDGNSMALNLSHGSIPLETTVSSATETTHLLQHRLRTYTSNTEDDLVPRLWARSNNTTTDLTTRVTNINNLLNTIDDTLRASST</sequence>
<protein>
    <submittedName>
        <fullName evidence="1">Uncharacterized protein</fullName>
    </submittedName>
</protein>
<keyword evidence="2" id="KW-1185">Reference proteome</keyword>
<accession>A0AA38VNW5</accession>
<proteinExistence type="predicted"/>
<gene>
    <name evidence="1" type="ORF">NKR19_g6935</name>
</gene>
<comment type="caution">
    <text evidence="1">The sequence shown here is derived from an EMBL/GenBank/DDBJ whole genome shotgun (WGS) entry which is preliminary data.</text>
</comment>
<name>A0AA38VNW5_9PEZI</name>
<dbReference type="EMBL" id="JANBVN010000114">
    <property type="protein sequence ID" value="KAJ9143233.1"/>
    <property type="molecule type" value="Genomic_DNA"/>
</dbReference>
<dbReference type="AlphaFoldDB" id="A0AA38VNW5"/>
<evidence type="ECO:0000313" key="1">
    <source>
        <dbReference type="EMBL" id="KAJ9143233.1"/>
    </source>
</evidence>
<evidence type="ECO:0000313" key="2">
    <source>
        <dbReference type="Proteomes" id="UP001174691"/>
    </source>
</evidence>
<organism evidence="1 2">
    <name type="scientific">Coniochaeta hoffmannii</name>
    <dbReference type="NCBI Taxonomy" id="91930"/>
    <lineage>
        <taxon>Eukaryota</taxon>
        <taxon>Fungi</taxon>
        <taxon>Dikarya</taxon>
        <taxon>Ascomycota</taxon>
        <taxon>Pezizomycotina</taxon>
        <taxon>Sordariomycetes</taxon>
        <taxon>Sordariomycetidae</taxon>
        <taxon>Coniochaetales</taxon>
        <taxon>Coniochaetaceae</taxon>
        <taxon>Coniochaeta</taxon>
    </lineage>
</organism>